<reference evidence="2" key="1">
    <citation type="submission" date="2016-08" db="EMBL/GenBank/DDBJ databases">
        <authorList>
            <person name="Varghese N."/>
            <person name="Submissions Spin"/>
        </authorList>
    </citation>
    <scope>NUCLEOTIDE SEQUENCE [LARGE SCALE GENOMIC DNA]</scope>
    <source>
        <strain evidence="2">CCBAU 57015</strain>
    </source>
</reference>
<dbReference type="RefSeq" id="WP_075851526.1">
    <property type="nucleotide sequence ID" value="NZ_FMAC01000001.1"/>
</dbReference>
<dbReference type="OrthoDB" id="8420443at2"/>
<proteinExistence type="predicted"/>
<name>A0A1C3U846_9HYPH</name>
<dbReference type="Pfam" id="PF06169">
    <property type="entry name" value="DUF982"/>
    <property type="match status" value="1"/>
</dbReference>
<dbReference type="Gene3D" id="6.10.250.730">
    <property type="match status" value="1"/>
</dbReference>
<dbReference type="InterPro" id="IPR010385">
    <property type="entry name" value="DUF982"/>
</dbReference>
<dbReference type="AlphaFoldDB" id="A0A1C3U846"/>
<gene>
    <name evidence="1" type="ORF">GA0061100_101938</name>
</gene>
<organism evidence="1 2">
    <name type="scientific">Rhizobium hainanense</name>
    <dbReference type="NCBI Taxonomy" id="52131"/>
    <lineage>
        <taxon>Bacteria</taxon>
        <taxon>Pseudomonadati</taxon>
        <taxon>Pseudomonadota</taxon>
        <taxon>Alphaproteobacteria</taxon>
        <taxon>Hyphomicrobiales</taxon>
        <taxon>Rhizobiaceae</taxon>
        <taxon>Rhizobium/Agrobacterium group</taxon>
        <taxon>Rhizobium</taxon>
    </lineage>
</organism>
<evidence type="ECO:0008006" key="3">
    <source>
        <dbReference type="Google" id="ProtNLM"/>
    </source>
</evidence>
<evidence type="ECO:0000313" key="2">
    <source>
        <dbReference type="Proteomes" id="UP000186228"/>
    </source>
</evidence>
<evidence type="ECO:0000313" key="1">
    <source>
        <dbReference type="EMBL" id="SCB11632.1"/>
    </source>
</evidence>
<keyword evidence="2" id="KW-1185">Reference proteome</keyword>
<sequence>MKMIFSAGASRWPEPVYLRIGYGMPEAIRSPKEARNHLLFRWPAVRGEKYNSARSLCLEAETDPFLCEYARKVFIEACIEASVLD</sequence>
<dbReference type="Proteomes" id="UP000186228">
    <property type="component" value="Unassembled WGS sequence"/>
</dbReference>
<accession>A0A1C3U846</accession>
<dbReference type="EMBL" id="FMAC01000001">
    <property type="protein sequence ID" value="SCB11632.1"/>
    <property type="molecule type" value="Genomic_DNA"/>
</dbReference>
<protein>
    <recommendedName>
        <fullName evidence="3">DUF982 domain-containing protein</fullName>
    </recommendedName>
</protein>